<feature type="domain" description="Transcription regulator AsnC/Lrp ligand binding" evidence="1">
    <location>
        <begin position="15"/>
        <end position="81"/>
    </location>
</feature>
<evidence type="ECO:0000313" key="3">
    <source>
        <dbReference type="Proteomes" id="UP000232412"/>
    </source>
</evidence>
<dbReference type="InterPro" id="IPR019887">
    <property type="entry name" value="Tscrpt_reg_AsnC/Lrp_C"/>
</dbReference>
<evidence type="ECO:0000259" key="1">
    <source>
        <dbReference type="Pfam" id="PF01037"/>
    </source>
</evidence>
<dbReference type="InterPro" id="IPR011008">
    <property type="entry name" value="Dimeric_a/b-barrel"/>
</dbReference>
<organism evidence="2 3">
    <name type="scientific">Nitrosotalea sinensis</name>
    <dbReference type="NCBI Taxonomy" id="1499975"/>
    <lineage>
        <taxon>Archaea</taxon>
        <taxon>Nitrososphaerota</taxon>
        <taxon>Nitrososphaeria</taxon>
        <taxon>Nitrosotaleales</taxon>
        <taxon>Nitrosotaleaceae</taxon>
        <taxon>Nitrosotalea</taxon>
    </lineage>
</organism>
<sequence length="88" mass="9965">MQTSGSPKYVESAYVMITCEDCTQSMISELESIPEIKEIHPTCGNYDVIVKIETDSVDILRQVILEKIRKIEQIRSTTILISSPVLVY</sequence>
<name>A0A2H1EI66_9ARCH</name>
<dbReference type="AlphaFoldDB" id="A0A2H1EI66"/>
<dbReference type="Pfam" id="PF01037">
    <property type="entry name" value="AsnC_trans_reg"/>
    <property type="match status" value="1"/>
</dbReference>
<reference evidence="3" key="1">
    <citation type="submission" date="2016-12" db="EMBL/GenBank/DDBJ databases">
        <authorList>
            <person name="Herbold C."/>
        </authorList>
    </citation>
    <scope>NUCLEOTIDE SEQUENCE [LARGE SCALE GENOMIC DNA]</scope>
</reference>
<gene>
    <name evidence="2" type="ORF">NSIN_30066</name>
</gene>
<protein>
    <submittedName>
        <fullName evidence="2">Transcriptional regulator</fullName>
    </submittedName>
</protein>
<dbReference type="SUPFAM" id="SSF54909">
    <property type="entry name" value="Dimeric alpha+beta barrel"/>
    <property type="match status" value="1"/>
</dbReference>
<dbReference type="Proteomes" id="UP000232412">
    <property type="component" value="Unassembled WGS sequence"/>
</dbReference>
<dbReference type="EMBL" id="FRFC01000004">
    <property type="protein sequence ID" value="SHO46323.1"/>
    <property type="molecule type" value="Genomic_DNA"/>
</dbReference>
<dbReference type="Gene3D" id="3.30.70.920">
    <property type="match status" value="1"/>
</dbReference>
<evidence type="ECO:0000313" key="2">
    <source>
        <dbReference type="EMBL" id="SHO46323.1"/>
    </source>
</evidence>
<accession>A0A2H1EI66</accession>
<keyword evidence="3" id="KW-1185">Reference proteome</keyword>
<proteinExistence type="predicted"/>